<reference evidence="4 5" key="1">
    <citation type="submission" date="2020-11" db="EMBL/GenBank/DDBJ databases">
        <title>Insectihabitans protaetiae gen. nov. sp. nov. and Insectihabitans allomyrinae sp. nov., isolated from larvae of Protaetia brevitarsis seulensis and Allomyrina dichotoma, respectively.</title>
        <authorList>
            <person name="Lee S.D."/>
            <person name="Byeon Y.-S."/>
            <person name="Kim S.-M."/>
            <person name="Yang H.L."/>
            <person name="Kim I.S."/>
        </authorList>
    </citation>
    <scope>NUCLEOTIDE SEQUENCE [LARGE SCALE GENOMIC DNA]</scope>
    <source>
        <strain evidence="4 5">BWR-B9</strain>
    </source>
</reference>
<name>A0ABS1IWE3_9GAMM</name>
<evidence type="ECO:0000256" key="2">
    <source>
        <dbReference type="ARBA" id="ARBA00022729"/>
    </source>
</evidence>
<protein>
    <recommendedName>
        <fullName evidence="1">Type IV secretion system putative lipoprotein virB7</fullName>
    </recommendedName>
</protein>
<keyword evidence="4" id="KW-0449">Lipoprotein</keyword>
<dbReference type="Proteomes" id="UP001296921">
    <property type="component" value="Unassembled WGS sequence"/>
</dbReference>
<organism evidence="4 5">
    <name type="scientific">Limnobaculum allomyrinae</name>
    <dbReference type="NCBI Taxonomy" id="2791986"/>
    <lineage>
        <taxon>Bacteria</taxon>
        <taxon>Pseudomonadati</taxon>
        <taxon>Pseudomonadota</taxon>
        <taxon>Gammaproteobacteria</taxon>
        <taxon>Enterobacterales</taxon>
        <taxon>Budviciaceae</taxon>
        <taxon>Limnobaculum</taxon>
    </lineage>
</organism>
<evidence type="ECO:0000256" key="1">
    <source>
        <dbReference type="ARBA" id="ARBA00017922"/>
    </source>
</evidence>
<dbReference type="RefSeq" id="WP_218468793.1">
    <property type="nucleotide sequence ID" value="NZ_JADRCR010000021.1"/>
</dbReference>
<sequence>MRKIVLFISILFILSGCASVQEKSISTKLSARAYNSVAKAYMPMLTSASVVTYGDKEYIKYLIDLYSYSEFGKDRFYLALDKDGADTAINIIDKYLKWESIAKRDSDIVDKEMQELSGPKYLSVAYKFGMASGNERNHYLYIQQCSDGLMSICLYSVYLNKEDALILKDELGRYLSGSLKVTDDSKYQ</sequence>
<feature type="chain" id="PRO_5047171420" description="Type IV secretion system putative lipoprotein virB7" evidence="3">
    <location>
        <begin position="19"/>
        <end position="188"/>
    </location>
</feature>
<evidence type="ECO:0000256" key="3">
    <source>
        <dbReference type="SAM" id="SignalP"/>
    </source>
</evidence>
<evidence type="ECO:0000313" key="4">
    <source>
        <dbReference type="EMBL" id="MBK5146014.1"/>
    </source>
</evidence>
<dbReference type="EMBL" id="JADRCR010000021">
    <property type="protein sequence ID" value="MBK5146014.1"/>
    <property type="molecule type" value="Genomic_DNA"/>
</dbReference>
<gene>
    <name evidence="4" type="ORF">I2494_20310</name>
</gene>
<dbReference type="PROSITE" id="PS51257">
    <property type="entry name" value="PROKAR_LIPOPROTEIN"/>
    <property type="match status" value="1"/>
</dbReference>
<accession>A0ABS1IWE3</accession>
<proteinExistence type="predicted"/>
<keyword evidence="5" id="KW-1185">Reference proteome</keyword>
<comment type="caution">
    <text evidence="4">The sequence shown here is derived from an EMBL/GenBank/DDBJ whole genome shotgun (WGS) entry which is preliminary data.</text>
</comment>
<keyword evidence="2 3" id="KW-0732">Signal</keyword>
<dbReference type="InterPro" id="IPR012640">
    <property type="entry name" value="Membr_lipoprot_lipid_attach_CS"/>
</dbReference>
<dbReference type="Pfam" id="PF08139">
    <property type="entry name" value="LPAM_1"/>
    <property type="match status" value="1"/>
</dbReference>
<evidence type="ECO:0000313" key="5">
    <source>
        <dbReference type="Proteomes" id="UP001296921"/>
    </source>
</evidence>
<feature type="signal peptide" evidence="3">
    <location>
        <begin position="1"/>
        <end position="18"/>
    </location>
</feature>